<evidence type="ECO:0000256" key="2">
    <source>
        <dbReference type="SAM" id="Phobius"/>
    </source>
</evidence>
<proteinExistence type="predicted"/>
<feature type="region of interest" description="Disordered" evidence="1">
    <location>
        <begin position="94"/>
        <end position="125"/>
    </location>
</feature>
<feature type="transmembrane region" description="Helical" evidence="2">
    <location>
        <begin position="173"/>
        <end position="192"/>
    </location>
</feature>
<accession>A0A1I5UC11</accession>
<evidence type="ECO:0000313" key="3">
    <source>
        <dbReference type="EMBL" id="SFP92779.1"/>
    </source>
</evidence>
<reference evidence="4" key="1">
    <citation type="submission" date="2016-10" db="EMBL/GenBank/DDBJ databases">
        <authorList>
            <person name="Varghese N."/>
            <person name="Submissions S."/>
        </authorList>
    </citation>
    <scope>NUCLEOTIDE SEQUENCE [LARGE SCALE GENOMIC DNA]</scope>
    <source>
        <strain evidence="4">P18</strain>
    </source>
</reference>
<dbReference type="Proteomes" id="UP000182624">
    <property type="component" value="Unassembled WGS sequence"/>
</dbReference>
<evidence type="ECO:0000313" key="4">
    <source>
        <dbReference type="Proteomes" id="UP000182624"/>
    </source>
</evidence>
<keyword evidence="2" id="KW-0812">Transmembrane</keyword>
<keyword evidence="4" id="KW-1185">Reference proteome</keyword>
<dbReference type="AlphaFoldDB" id="A0A1I5UC11"/>
<organism evidence="3 4">
    <name type="scientific">Butyrivibrio proteoclasticus</name>
    <dbReference type="NCBI Taxonomy" id="43305"/>
    <lineage>
        <taxon>Bacteria</taxon>
        <taxon>Bacillati</taxon>
        <taxon>Bacillota</taxon>
        <taxon>Clostridia</taxon>
        <taxon>Lachnospirales</taxon>
        <taxon>Lachnospiraceae</taxon>
        <taxon>Butyrivibrio</taxon>
    </lineage>
</organism>
<dbReference type="EMBL" id="FOXO01000012">
    <property type="protein sequence ID" value="SFP92779.1"/>
    <property type="molecule type" value="Genomic_DNA"/>
</dbReference>
<keyword evidence="2" id="KW-0472">Membrane</keyword>
<keyword evidence="2" id="KW-1133">Transmembrane helix</keyword>
<evidence type="ECO:0000256" key="1">
    <source>
        <dbReference type="SAM" id="MobiDB-lite"/>
    </source>
</evidence>
<gene>
    <name evidence="3" type="ORF">SAMN04487928_11239</name>
</gene>
<protein>
    <submittedName>
        <fullName evidence="3">Uncharacterized protein</fullName>
    </submittedName>
</protein>
<name>A0A1I5UC11_9FIRM</name>
<sequence length="201" mass="21584">MDVGHYPIILDYSGMTIDTTINGEKIDLTKVVEIELDTVMGETEKYNVNPDIKKDEDIIGWLHVSKRKTDMFSDSDSKPYDGTTLTAEHVSETAYDKDSNKGFVPGEGDNPPPDPDPDPDTPTTTTVVIPIPVAVVAPSPVAAVLGARRETPVSGAAVLGARRAATEDTTNEGMRVLVVVIASGIAISLLFFGKKKENDEV</sequence>